<reference evidence="1" key="1">
    <citation type="journal article" date="2013" name="Science">
        <title>Genomic diversity and evolution of the head crest in the rock pigeon.</title>
        <authorList>
            <person name="Shapiro M.D."/>
            <person name="Kronenberg Z."/>
            <person name="Li C."/>
            <person name="Domyan E.T."/>
            <person name="Pan H."/>
            <person name="Campbell M."/>
            <person name="Tan H."/>
            <person name="Huff C.D."/>
            <person name="Hu H."/>
            <person name="Vickrey A.I."/>
            <person name="Nielsen S.C."/>
            <person name="Stringham S.A."/>
            <person name="Hu H."/>
            <person name="Willerslev E."/>
            <person name="Gilbert M.T."/>
            <person name="Yandell M."/>
            <person name="Zhang G."/>
            <person name="Wang J."/>
        </authorList>
    </citation>
    <scope>NUCLEOTIDE SEQUENCE [LARGE SCALE GENOMIC DNA]</scope>
    <source>
        <tissue evidence="1">Blood</tissue>
    </source>
</reference>
<dbReference type="EMBL" id="KB376477">
    <property type="protein sequence ID" value="EMC89232.1"/>
    <property type="molecule type" value="Genomic_DNA"/>
</dbReference>
<dbReference type="AlphaFoldDB" id="R7VVN2"/>
<proteinExistence type="predicted"/>
<accession>R7VVN2</accession>
<organism evidence="1">
    <name type="scientific">Columba livia</name>
    <name type="common">Rock dove</name>
    <dbReference type="NCBI Taxonomy" id="8932"/>
    <lineage>
        <taxon>Eukaryota</taxon>
        <taxon>Metazoa</taxon>
        <taxon>Chordata</taxon>
        <taxon>Craniata</taxon>
        <taxon>Vertebrata</taxon>
        <taxon>Euteleostomi</taxon>
        <taxon>Archelosauria</taxon>
        <taxon>Archosauria</taxon>
        <taxon>Dinosauria</taxon>
        <taxon>Saurischia</taxon>
        <taxon>Theropoda</taxon>
        <taxon>Coelurosauria</taxon>
        <taxon>Aves</taxon>
        <taxon>Neognathae</taxon>
        <taxon>Neoaves</taxon>
        <taxon>Columbimorphae</taxon>
        <taxon>Columbiformes</taxon>
        <taxon>Columbidae</taxon>
        <taxon>Columba</taxon>
    </lineage>
</organism>
<protein>
    <submittedName>
        <fullName evidence="1">Uncharacterized protein</fullName>
    </submittedName>
</protein>
<gene>
    <name evidence="1" type="ORF">A306_01822</name>
</gene>
<evidence type="ECO:0000313" key="1">
    <source>
        <dbReference type="EMBL" id="EMC89232.1"/>
    </source>
</evidence>
<name>R7VVN2_COLLI</name>
<sequence length="71" mass="7791">MAVLAVTLRRVVCSSRHRMSCGDNAVTWGQWWVGDVGRTWGGGHGGGEREKNMGVENVGMENVGMENMRRA</sequence>